<dbReference type="EMBL" id="HE978309">
    <property type="protein sequence ID" value="CEO90690.1"/>
    <property type="molecule type" value="Genomic_DNA"/>
</dbReference>
<dbReference type="Pfam" id="PF24205">
    <property type="entry name" value="Antiholin"/>
    <property type="match status" value="1"/>
</dbReference>
<evidence type="ECO:0000313" key="2">
    <source>
        <dbReference type="Proteomes" id="UP000203896"/>
    </source>
</evidence>
<dbReference type="Proteomes" id="UP000203896">
    <property type="component" value="Segment"/>
</dbReference>
<dbReference type="SMR" id="A0A0B7MKX3"/>
<dbReference type="KEGG" id="vg:23301130"/>
<dbReference type="OrthoDB" id="18750at10239"/>
<proteinExistence type="predicted"/>
<gene>
    <name evidence="1" type="primary">rI</name>
    <name evidence="1" type="ORF">BN201_0087</name>
</gene>
<name>A0A0B7MKX3_9CAUD</name>
<dbReference type="InterPro" id="IPR034696">
    <property type="entry name" value="RI_T4"/>
</dbReference>
<reference evidence="1 2" key="1">
    <citation type="submission" date="2012-08" db="EMBL/GenBank/DDBJ databases">
        <title>Selection and characterization of a candidate therapeutic bacteriophage that lyses the German Escherichia coli O104:H4 outbreak strain.</title>
        <authorList>
            <person name="Merabishvilli M."/>
            <person name="De Vos D."/>
            <person name="Verbeken G."/>
            <person name="Kropinski A."/>
            <person name="Vandenheuvel D."/>
            <person name="Lavigne R."/>
            <person name="Wattiau P."/>
            <person name="Mast J."/>
            <person name="Ragimbeau C."/>
            <person name="Mossong J."/>
            <person name="Scheres J."/>
            <person name="Chanishvili N."/>
            <person name="Vaneechoutte M."/>
            <person name="Pirnay J.P."/>
        </authorList>
    </citation>
    <scope>NUCLEOTIDE SEQUENCE [LARGE SCALE GENOMIC DNA]</scope>
</reference>
<protein>
    <submittedName>
        <fullName evidence="1">Putative lysis inhibitor regulator RI</fullName>
    </submittedName>
</protein>
<dbReference type="RefSeq" id="YP_009118770.1">
    <property type="nucleotide sequence ID" value="NC_025425.1"/>
</dbReference>
<evidence type="ECO:0000313" key="1">
    <source>
        <dbReference type="EMBL" id="CEO90690.1"/>
    </source>
</evidence>
<organism evidence="1 2">
    <name type="scientific">Enterobacteria phage GEC-3S</name>
    <dbReference type="NCBI Taxonomy" id="1222338"/>
    <lineage>
        <taxon>Viruses</taxon>
        <taxon>Duplodnaviria</taxon>
        <taxon>Heunggongvirae</taxon>
        <taxon>Uroviricota</taxon>
        <taxon>Caudoviricetes</taxon>
        <taxon>Pantevenvirales</taxon>
        <taxon>Straboviridae</taxon>
        <taxon>Krischvirus</taxon>
        <taxon>Krischvirus gec3s</taxon>
    </lineage>
</organism>
<dbReference type="GeneID" id="23301130"/>
<sequence length="100" mass="11410">MSFIRKTLTAAICLTAVGSVSADQYDPTGDFTDYFDGAMIVYVNKISPSIETSQKFHAHVMKMYARSKCMDSKQCFIMGEYAAQQFVMLHNMENREHEIH</sequence>
<keyword evidence="2" id="KW-1185">Reference proteome</keyword>
<accession>A0A0B7MKX3</accession>